<keyword evidence="3" id="KW-1185">Reference proteome</keyword>
<dbReference type="AlphaFoldDB" id="A0A1Y2CAS8"/>
<organism evidence="2 3">
    <name type="scientific">Rhizoclosmatium globosum</name>
    <dbReference type="NCBI Taxonomy" id="329046"/>
    <lineage>
        <taxon>Eukaryota</taxon>
        <taxon>Fungi</taxon>
        <taxon>Fungi incertae sedis</taxon>
        <taxon>Chytridiomycota</taxon>
        <taxon>Chytridiomycota incertae sedis</taxon>
        <taxon>Chytridiomycetes</taxon>
        <taxon>Chytridiales</taxon>
        <taxon>Chytriomycetaceae</taxon>
        <taxon>Rhizoclosmatium</taxon>
    </lineage>
</organism>
<sequence length="139" mass="15590">MQNGTISSIDTATFYLHIGLSVITLVELIFFVVFVAIMSIQKARSNDSTRPSISAAKIIFSKFNVFLVIMLLVVTFQPAVLASALIFSHDFHHAPKWHVILNIFGNATIETAYILYCWIRCKGIPGLKNRHSIRFCLSS</sequence>
<keyword evidence="1" id="KW-0812">Transmembrane</keyword>
<comment type="caution">
    <text evidence="2">The sequence shown here is derived from an EMBL/GenBank/DDBJ whole genome shotgun (WGS) entry which is preliminary data.</text>
</comment>
<name>A0A1Y2CAS8_9FUNG</name>
<feature type="transmembrane region" description="Helical" evidence="1">
    <location>
        <begin position="14"/>
        <end position="38"/>
    </location>
</feature>
<feature type="transmembrane region" description="Helical" evidence="1">
    <location>
        <begin position="59"/>
        <end position="87"/>
    </location>
</feature>
<accession>A0A1Y2CAS8</accession>
<dbReference type="Proteomes" id="UP000193642">
    <property type="component" value="Unassembled WGS sequence"/>
</dbReference>
<evidence type="ECO:0000313" key="3">
    <source>
        <dbReference type="Proteomes" id="UP000193642"/>
    </source>
</evidence>
<feature type="transmembrane region" description="Helical" evidence="1">
    <location>
        <begin position="99"/>
        <end position="119"/>
    </location>
</feature>
<evidence type="ECO:0000256" key="1">
    <source>
        <dbReference type="SAM" id="Phobius"/>
    </source>
</evidence>
<evidence type="ECO:0000313" key="2">
    <source>
        <dbReference type="EMBL" id="ORY44140.1"/>
    </source>
</evidence>
<gene>
    <name evidence="2" type="ORF">BCR33DRAFT_236118</name>
</gene>
<keyword evidence="1" id="KW-0472">Membrane</keyword>
<reference evidence="2 3" key="1">
    <citation type="submission" date="2016-07" db="EMBL/GenBank/DDBJ databases">
        <title>Pervasive Adenine N6-methylation of Active Genes in Fungi.</title>
        <authorList>
            <consortium name="DOE Joint Genome Institute"/>
            <person name="Mondo S.J."/>
            <person name="Dannebaum R.O."/>
            <person name="Kuo R.C."/>
            <person name="Labutti K."/>
            <person name="Haridas S."/>
            <person name="Kuo A."/>
            <person name="Salamov A."/>
            <person name="Ahrendt S.R."/>
            <person name="Lipzen A."/>
            <person name="Sullivan W."/>
            <person name="Andreopoulos W.B."/>
            <person name="Clum A."/>
            <person name="Lindquist E."/>
            <person name="Daum C."/>
            <person name="Ramamoorthy G.K."/>
            <person name="Gryganskyi A."/>
            <person name="Culley D."/>
            <person name="Magnuson J.K."/>
            <person name="James T.Y."/>
            <person name="O'Malley M.A."/>
            <person name="Stajich J.E."/>
            <person name="Spatafora J.W."/>
            <person name="Visel A."/>
            <person name="Grigoriev I.V."/>
        </authorList>
    </citation>
    <scope>NUCLEOTIDE SEQUENCE [LARGE SCALE GENOMIC DNA]</scope>
    <source>
        <strain evidence="2 3">JEL800</strain>
    </source>
</reference>
<proteinExistence type="predicted"/>
<dbReference type="EMBL" id="MCGO01000023">
    <property type="protein sequence ID" value="ORY44140.1"/>
    <property type="molecule type" value="Genomic_DNA"/>
</dbReference>
<keyword evidence="1" id="KW-1133">Transmembrane helix</keyword>
<protein>
    <submittedName>
        <fullName evidence="2">Uncharacterized protein</fullName>
    </submittedName>
</protein>